<dbReference type="Gene3D" id="3.30.450.40">
    <property type="match status" value="2"/>
</dbReference>
<keyword evidence="3" id="KW-0808">Transferase</keyword>
<gene>
    <name evidence="9" type="ORF">H7965_12090</name>
</gene>
<organism evidence="9 10">
    <name type="scientific">Siccirubricoccus deserti</name>
    <dbReference type="NCBI Taxonomy" id="2013562"/>
    <lineage>
        <taxon>Bacteria</taxon>
        <taxon>Pseudomonadati</taxon>
        <taxon>Pseudomonadota</taxon>
        <taxon>Alphaproteobacteria</taxon>
        <taxon>Acetobacterales</taxon>
        <taxon>Roseomonadaceae</taxon>
        <taxon>Siccirubricoccus</taxon>
    </lineage>
</organism>
<dbReference type="Pfam" id="PF00512">
    <property type="entry name" value="HisKA"/>
    <property type="match status" value="1"/>
</dbReference>
<dbReference type="Gene3D" id="3.30.450.20">
    <property type="entry name" value="PAS domain"/>
    <property type="match status" value="1"/>
</dbReference>
<evidence type="ECO:0000256" key="1">
    <source>
        <dbReference type="ARBA" id="ARBA00000085"/>
    </source>
</evidence>
<dbReference type="Gene3D" id="3.30.565.10">
    <property type="entry name" value="Histidine kinase-like ATPase, C-terminal domain"/>
    <property type="match status" value="1"/>
</dbReference>
<evidence type="ECO:0000313" key="10">
    <source>
        <dbReference type="Proteomes" id="UP000600101"/>
    </source>
</evidence>
<accession>A0A9X0QY00</accession>
<feature type="domain" description="Histidine kinase" evidence="6">
    <location>
        <begin position="504"/>
        <end position="713"/>
    </location>
</feature>
<keyword evidence="4" id="KW-0418">Kinase</keyword>
<dbReference type="SMART" id="SM00387">
    <property type="entry name" value="HATPase_c"/>
    <property type="match status" value="1"/>
</dbReference>
<dbReference type="EC" id="2.7.13.3" evidence="2"/>
<dbReference type="SMART" id="SM00091">
    <property type="entry name" value="PAS"/>
    <property type="match status" value="1"/>
</dbReference>
<evidence type="ECO:0000256" key="5">
    <source>
        <dbReference type="SAM" id="Coils"/>
    </source>
</evidence>
<name>A0A9X0QY00_9PROT</name>
<evidence type="ECO:0000256" key="4">
    <source>
        <dbReference type="ARBA" id="ARBA00022777"/>
    </source>
</evidence>
<dbReference type="InterPro" id="IPR000014">
    <property type="entry name" value="PAS"/>
</dbReference>
<dbReference type="CDD" id="cd00075">
    <property type="entry name" value="HATPase"/>
    <property type="match status" value="1"/>
</dbReference>
<dbReference type="GO" id="GO:0000155">
    <property type="term" value="F:phosphorelay sensor kinase activity"/>
    <property type="evidence" value="ECO:0007669"/>
    <property type="project" value="InterPro"/>
</dbReference>
<dbReference type="PROSITE" id="PS50109">
    <property type="entry name" value="HIS_KIN"/>
    <property type="match status" value="1"/>
</dbReference>
<dbReference type="InterPro" id="IPR036890">
    <property type="entry name" value="HATPase_C_sf"/>
</dbReference>
<dbReference type="InterPro" id="IPR005467">
    <property type="entry name" value="His_kinase_dom"/>
</dbReference>
<evidence type="ECO:0000256" key="2">
    <source>
        <dbReference type="ARBA" id="ARBA00012438"/>
    </source>
</evidence>
<dbReference type="AlphaFoldDB" id="A0A9X0QY00"/>
<dbReference type="SUPFAM" id="SSF55781">
    <property type="entry name" value="GAF domain-like"/>
    <property type="match status" value="2"/>
</dbReference>
<dbReference type="PANTHER" id="PTHR43047:SF72">
    <property type="entry name" value="OSMOSENSING HISTIDINE PROTEIN KINASE SLN1"/>
    <property type="match status" value="1"/>
</dbReference>
<dbReference type="SMART" id="SM00065">
    <property type="entry name" value="GAF"/>
    <property type="match status" value="2"/>
</dbReference>
<protein>
    <recommendedName>
        <fullName evidence="2">histidine kinase</fullName>
        <ecNumber evidence="2">2.7.13.3</ecNumber>
    </recommendedName>
</protein>
<dbReference type="Proteomes" id="UP000600101">
    <property type="component" value="Unassembled WGS sequence"/>
</dbReference>
<dbReference type="PANTHER" id="PTHR43047">
    <property type="entry name" value="TWO-COMPONENT HISTIDINE PROTEIN KINASE"/>
    <property type="match status" value="1"/>
</dbReference>
<comment type="caution">
    <text evidence="9">The sequence shown here is derived from an EMBL/GenBank/DDBJ whole genome shotgun (WGS) entry which is preliminary data.</text>
</comment>
<evidence type="ECO:0000259" key="6">
    <source>
        <dbReference type="PROSITE" id="PS50109"/>
    </source>
</evidence>
<dbReference type="InterPro" id="IPR013656">
    <property type="entry name" value="PAS_4"/>
</dbReference>
<dbReference type="PROSITE" id="PS50112">
    <property type="entry name" value="PAS"/>
    <property type="match status" value="1"/>
</dbReference>
<dbReference type="SMART" id="SM00388">
    <property type="entry name" value="HisKA"/>
    <property type="match status" value="1"/>
</dbReference>
<comment type="catalytic activity">
    <reaction evidence="1">
        <text>ATP + protein L-histidine = ADP + protein N-phospho-L-histidine.</text>
        <dbReference type="EC" id="2.7.13.3"/>
    </reaction>
</comment>
<dbReference type="InterPro" id="IPR003661">
    <property type="entry name" value="HisK_dim/P_dom"/>
</dbReference>
<dbReference type="InterPro" id="IPR036097">
    <property type="entry name" value="HisK_dim/P_sf"/>
</dbReference>
<evidence type="ECO:0000259" key="7">
    <source>
        <dbReference type="PROSITE" id="PS50112"/>
    </source>
</evidence>
<keyword evidence="5" id="KW-0175">Coiled coil</keyword>
<dbReference type="NCBIfam" id="TIGR00229">
    <property type="entry name" value="sensory_box"/>
    <property type="match status" value="1"/>
</dbReference>
<sequence length="736" mass="77378">MGADGMPKPPSIICNRATGQTSLLEERFNRLCRLAARQLGVPMATIALVGSDEIRLISTVGLPREPVPRADLLCGLAADSNTPLVICDAAGDPRFNPGSLPANLPGIRFFVSMPIRGADGHCVGTVCGLDMIPHPDGVAPGDLDLLADIAALAGELLRHEEHEAEAERLSQRHALLEGHHRAVVEAIPLPLLTIDREGNVTDWNPAAERVFGWSAAEAIGRFGLHVPPDQEAAARAVQAPTRRGERVVAYETVRMRKDGARLPVSISTAPLYDAEGRPDGAVVVIEDISARRRAALDAAVRTTRLETQARLLTGIANAMPQAAADLPGMLRLISEAAVQGIDGVEAGVWRLDAAGTSFRLQALVSMDGRPIPPTTPKHAALQVLPCGPVLATALQAGRQIAAGNARTDPRVAELLQPYVQPFGIGALLSAPVRVGAELLGLVSACSGGEARVWTTEEQGFLASLADLAALALEAARRADAMGRLAEAVVRAEAASRTKSRFLGAMSHELRTPLNAIIGFAELLQGAEVPTARRQEFAGHIVAGGRQLLDVFNDVLEQAQLEAGQLRLAEDRVPVPRLLDEAALAAAPEAAARGIVIGLALTEMPALRGDPARLRQSLDRLLSHALRASPPDGRIRLGADYSADAGFRIWIEHAGAEDAPRAFEPFAGPEMLTRPAGLGLPLARALVEAHGGGVEAEALPGHRQRLLVTLPASRALPGYTPLPTSTVGTIQPAGAAG</sequence>
<dbReference type="GO" id="GO:0009927">
    <property type="term" value="F:histidine phosphotransfer kinase activity"/>
    <property type="evidence" value="ECO:0007669"/>
    <property type="project" value="TreeGrafter"/>
</dbReference>
<feature type="domain" description="PAS" evidence="7">
    <location>
        <begin position="176"/>
        <end position="221"/>
    </location>
</feature>
<evidence type="ECO:0000256" key="3">
    <source>
        <dbReference type="ARBA" id="ARBA00022679"/>
    </source>
</evidence>
<dbReference type="InterPro" id="IPR003594">
    <property type="entry name" value="HATPase_dom"/>
</dbReference>
<dbReference type="RefSeq" id="WP_186770837.1">
    <property type="nucleotide sequence ID" value="NZ_JACOMF010000012.1"/>
</dbReference>
<dbReference type="InterPro" id="IPR000700">
    <property type="entry name" value="PAS-assoc_C"/>
</dbReference>
<dbReference type="SUPFAM" id="SSF55785">
    <property type="entry name" value="PYP-like sensor domain (PAS domain)"/>
    <property type="match status" value="1"/>
</dbReference>
<feature type="coiled-coil region" evidence="5">
    <location>
        <begin position="152"/>
        <end position="179"/>
    </location>
</feature>
<keyword evidence="10" id="KW-1185">Reference proteome</keyword>
<dbReference type="InterPro" id="IPR035965">
    <property type="entry name" value="PAS-like_dom_sf"/>
</dbReference>
<dbReference type="EMBL" id="JACOMF010000012">
    <property type="protein sequence ID" value="MBC4016064.1"/>
    <property type="molecule type" value="Genomic_DNA"/>
</dbReference>
<dbReference type="SMART" id="SM00086">
    <property type="entry name" value="PAC"/>
    <property type="match status" value="1"/>
</dbReference>
<evidence type="ECO:0000313" key="9">
    <source>
        <dbReference type="EMBL" id="MBC4016064.1"/>
    </source>
</evidence>
<dbReference type="Gene3D" id="1.10.287.130">
    <property type="match status" value="1"/>
</dbReference>
<dbReference type="GO" id="GO:0005886">
    <property type="term" value="C:plasma membrane"/>
    <property type="evidence" value="ECO:0007669"/>
    <property type="project" value="TreeGrafter"/>
</dbReference>
<dbReference type="PROSITE" id="PS50113">
    <property type="entry name" value="PAC"/>
    <property type="match status" value="1"/>
</dbReference>
<dbReference type="InterPro" id="IPR029016">
    <property type="entry name" value="GAF-like_dom_sf"/>
</dbReference>
<feature type="domain" description="PAC" evidence="8">
    <location>
        <begin position="248"/>
        <end position="300"/>
    </location>
</feature>
<reference evidence="9" key="1">
    <citation type="submission" date="2020-08" db="EMBL/GenBank/DDBJ databases">
        <authorList>
            <person name="Hu Y."/>
            <person name="Nguyen S.V."/>
            <person name="Li F."/>
            <person name="Fanning S."/>
        </authorList>
    </citation>
    <scope>NUCLEOTIDE SEQUENCE</scope>
    <source>
        <strain evidence="9">SYSU D8009</strain>
    </source>
</reference>
<dbReference type="Pfam" id="PF08448">
    <property type="entry name" value="PAS_4"/>
    <property type="match status" value="1"/>
</dbReference>
<dbReference type="InterPro" id="IPR001610">
    <property type="entry name" value="PAC"/>
</dbReference>
<dbReference type="Pfam" id="PF01590">
    <property type="entry name" value="GAF"/>
    <property type="match status" value="2"/>
</dbReference>
<dbReference type="CDD" id="cd00130">
    <property type="entry name" value="PAS"/>
    <property type="match status" value="1"/>
</dbReference>
<dbReference type="CDD" id="cd00082">
    <property type="entry name" value="HisKA"/>
    <property type="match status" value="1"/>
</dbReference>
<dbReference type="SUPFAM" id="SSF47384">
    <property type="entry name" value="Homodimeric domain of signal transducing histidine kinase"/>
    <property type="match status" value="1"/>
</dbReference>
<dbReference type="Pfam" id="PF02518">
    <property type="entry name" value="HATPase_c"/>
    <property type="match status" value="1"/>
</dbReference>
<evidence type="ECO:0000259" key="8">
    <source>
        <dbReference type="PROSITE" id="PS50113"/>
    </source>
</evidence>
<proteinExistence type="predicted"/>
<dbReference type="SUPFAM" id="SSF55874">
    <property type="entry name" value="ATPase domain of HSP90 chaperone/DNA topoisomerase II/histidine kinase"/>
    <property type="match status" value="1"/>
</dbReference>
<dbReference type="InterPro" id="IPR003018">
    <property type="entry name" value="GAF"/>
</dbReference>